<feature type="signal peptide" evidence="1">
    <location>
        <begin position="1"/>
        <end position="25"/>
    </location>
</feature>
<sequence>MGIQLNHISGLTLALLAAAVVVAPAGQSQETPQTIPEAMDELTTTYSGDFFRNRGLTRQAKRLFGLDFPDRSLDWDGNATAAAVRDILLLQNTSDPTIRVPDLASPYTTTLLTQPSSSVPYVGSEFIFEEEF</sequence>
<proteinExistence type="predicted"/>
<evidence type="ECO:0000313" key="3">
    <source>
        <dbReference type="Proteomes" id="UP001482513"/>
    </source>
</evidence>
<keyword evidence="1" id="KW-0732">Signal</keyword>
<name>A0ABV0K9P3_9CYAN</name>
<keyword evidence="3" id="KW-1185">Reference proteome</keyword>
<accession>A0ABV0K9P3</accession>
<dbReference type="EMBL" id="JAMPKX010000008">
    <property type="protein sequence ID" value="MEP0948663.1"/>
    <property type="molecule type" value="Genomic_DNA"/>
</dbReference>
<reference evidence="2 3" key="1">
    <citation type="submission" date="2022-04" db="EMBL/GenBank/DDBJ databases">
        <title>Positive selection, recombination, and allopatry shape intraspecific diversity of widespread and dominant cyanobacteria.</title>
        <authorList>
            <person name="Wei J."/>
            <person name="Shu W."/>
            <person name="Hu C."/>
        </authorList>
    </citation>
    <scope>NUCLEOTIDE SEQUENCE [LARGE SCALE GENOMIC DNA]</scope>
    <source>
        <strain evidence="2 3">DQ-A4</strain>
    </source>
</reference>
<evidence type="ECO:0000256" key="1">
    <source>
        <dbReference type="SAM" id="SignalP"/>
    </source>
</evidence>
<comment type="caution">
    <text evidence="2">The sequence shown here is derived from an EMBL/GenBank/DDBJ whole genome shotgun (WGS) entry which is preliminary data.</text>
</comment>
<gene>
    <name evidence="2" type="ORF">NC992_17395</name>
</gene>
<dbReference type="RefSeq" id="WP_190706306.1">
    <property type="nucleotide sequence ID" value="NZ_JAMPKX010000008.1"/>
</dbReference>
<evidence type="ECO:0000313" key="2">
    <source>
        <dbReference type="EMBL" id="MEP0948663.1"/>
    </source>
</evidence>
<dbReference type="Proteomes" id="UP001482513">
    <property type="component" value="Unassembled WGS sequence"/>
</dbReference>
<feature type="chain" id="PRO_5046750640" evidence="1">
    <location>
        <begin position="26"/>
        <end position="132"/>
    </location>
</feature>
<protein>
    <submittedName>
        <fullName evidence="2">Uncharacterized protein</fullName>
    </submittedName>
</protein>
<organism evidence="2 3">
    <name type="scientific">Leptolyngbya subtilissima DQ-A4</name>
    <dbReference type="NCBI Taxonomy" id="2933933"/>
    <lineage>
        <taxon>Bacteria</taxon>
        <taxon>Bacillati</taxon>
        <taxon>Cyanobacteriota</taxon>
        <taxon>Cyanophyceae</taxon>
        <taxon>Leptolyngbyales</taxon>
        <taxon>Leptolyngbyaceae</taxon>
        <taxon>Leptolyngbya group</taxon>
        <taxon>Leptolyngbya</taxon>
    </lineage>
</organism>